<proteinExistence type="predicted"/>
<name>A0AC60A4W6_RANTA</name>
<evidence type="ECO:0000313" key="1">
    <source>
        <dbReference type="EMBL" id="CAN0555354.1"/>
    </source>
</evidence>
<gene>
    <name evidence="1" type="ORF">MRATA1EN22A_LOCUS26816</name>
</gene>
<protein>
    <submittedName>
        <fullName evidence="1">Uncharacterized protein</fullName>
    </submittedName>
</protein>
<dbReference type="EMBL" id="OX596091">
    <property type="protein sequence ID" value="CAN0555354.1"/>
    <property type="molecule type" value="Genomic_DNA"/>
</dbReference>
<reference evidence="1" key="2">
    <citation type="submission" date="2025-03" db="EMBL/GenBank/DDBJ databases">
        <authorList>
            <consortium name="ELIXIR-Norway"/>
            <consortium name="Elixir Norway"/>
        </authorList>
    </citation>
    <scope>NUCLEOTIDE SEQUENCE</scope>
</reference>
<evidence type="ECO:0000313" key="2">
    <source>
        <dbReference type="Proteomes" id="UP001162501"/>
    </source>
</evidence>
<dbReference type="Proteomes" id="UP001162501">
    <property type="component" value="Chromosome 7"/>
</dbReference>
<accession>A0AC60A4W6</accession>
<sequence>MGGSAAAVMHGLSGPAVALVDHEFDAEVSRKQLSGPTFSKQKKGVSHIHQNDQWPSARCSHRSGPRPLRTPSATRLLGASPPPEIAFVGMGPGQVHDVAEAGKHLRRTRRPREAALIRTRG</sequence>
<organism evidence="1 2">
    <name type="scientific">Rangifer tarandus platyrhynchus</name>
    <name type="common">Svalbard reindeer</name>
    <dbReference type="NCBI Taxonomy" id="3082113"/>
    <lineage>
        <taxon>Eukaryota</taxon>
        <taxon>Metazoa</taxon>
        <taxon>Chordata</taxon>
        <taxon>Craniata</taxon>
        <taxon>Vertebrata</taxon>
        <taxon>Euteleostomi</taxon>
        <taxon>Mammalia</taxon>
        <taxon>Eutheria</taxon>
        <taxon>Laurasiatheria</taxon>
        <taxon>Artiodactyla</taxon>
        <taxon>Ruminantia</taxon>
        <taxon>Pecora</taxon>
        <taxon>Cervidae</taxon>
        <taxon>Odocoileinae</taxon>
        <taxon>Rangifer</taxon>
    </lineage>
</organism>
<reference evidence="1" key="1">
    <citation type="submission" date="2023-05" db="EMBL/GenBank/DDBJ databases">
        <authorList>
            <consortium name="ELIXIR-Norway"/>
        </authorList>
    </citation>
    <scope>NUCLEOTIDE SEQUENCE</scope>
</reference>